<keyword evidence="1" id="KW-0472">Membrane</keyword>
<keyword evidence="1" id="KW-1133">Transmembrane helix</keyword>
<name>U1QFA2_9ACTO</name>
<gene>
    <name evidence="2" type="ORF">HMPREF1978_00137</name>
</gene>
<sequence>MSVETIIILGIAAVFCILLTNRFNLIGPVVLIAVGVGTAFIPEPI</sequence>
<dbReference type="AlphaFoldDB" id="U1QFA2"/>
<accession>U1QFA2</accession>
<reference evidence="2 3" key="1">
    <citation type="submission" date="2013-08" db="EMBL/GenBank/DDBJ databases">
        <authorList>
            <person name="Weinstock G."/>
            <person name="Sodergren E."/>
            <person name="Wylie T."/>
            <person name="Fulton L."/>
            <person name="Fulton R."/>
            <person name="Fronick C."/>
            <person name="O'Laughlin M."/>
            <person name="Godfrey J."/>
            <person name="Miner T."/>
            <person name="Herter B."/>
            <person name="Appelbaum E."/>
            <person name="Cordes M."/>
            <person name="Lek S."/>
            <person name="Wollam A."/>
            <person name="Pepin K.H."/>
            <person name="Palsikar V.B."/>
            <person name="Mitreva M."/>
            <person name="Wilson R.K."/>
        </authorList>
    </citation>
    <scope>NUCLEOTIDE SEQUENCE [LARGE SCALE GENOMIC DNA]</scope>
    <source>
        <strain evidence="2 3">F0530</strain>
    </source>
</reference>
<comment type="caution">
    <text evidence="2">The sequence shown here is derived from an EMBL/GenBank/DDBJ whole genome shotgun (WGS) entry which is preliminary data.</text>
</comment>
<dbReference type="EMBL" id="AWSC01000007">
    <property type="protein sequence ID" value="ERH20599.1"/>
    <property type="molecule type" value="Genomic_DNA"/>
</dbReference>
<dbReference type="HOGENOM" id="CLU_3194957_0_0_11"/>
<evidence type="ECO:0000313" key="3">
    <source>
        <dbReference type="Proteomes" id="UP000016481"/>
    </source>
</evidence>
<organism evidence="2 3">
    <name type="scientific">Actinomyces graevenitzii F0530</name>
    <dbReference type="NCBI Taxonomy" id="1321817"/>
    <lineage>
        <taxon>Bacteria</taxon>
        <taxon>Bacillati</taxon>
        <taxon>Actinomycetota</taxon>
        <taxon>Actinomycetes</taxon>
        <taxon>Actinomycetales</taxon>
        <taxon>Actinomycetaceae</taxon>
        <taxon>Actinomyces</taxon>
    </lineage>
</organism>
<evidence type="ECO:0000313" key="2">
    <source>
        <dbReference type="EMBL" id="ERH20599.1"/>
    </source>
</evidence>
<dbReference type="Proteomes" id="UP000016481">
    <property type="component" value="Unassembled WGS sequence"/>
</dbReference>
<keyword evidence="1" id="KW-0812">Transmembrane</keyword>
<proteinExistence type="predicted"/>
<evidence type="ECO:0000256" key="1">
    <source>
        <dbReference type="SAM" id="Phobius"/>
    </source>
</evidence>
<protein>
    <submittedName>
        <fullName evidence="2">Uncharacterized protein</fullName>
    </submittedName>
</protein>
<feature type="transmembrane region" description="Helical" evidence="1">
    <location>
        <begin position="6"/>
        <end position="23"/>
    </location>
</feature>